<proteinExistence type="predicted"/>
<evidence type="ECO:0008006" key="3">
    <source>
        <dbReference type="Google" id="ProtNLM"/>
    </source>
</evidence>
<dbReference type="Proteomes" id="UP001549047">
    <property type="component" value="Unassembled WGS sequence"/>
</dbReference>
<protein>
    <recommendedName>
        <fullName evidence="3">Lipoprotein</fullName>
    </recommendedName>
</protein>
<organism evidence="1 2">
    <name type="scientific">Rhizobium aquaticum</name>
    <dbReference type="NCBI Taxonomy" id="1549636"/>
    <lineage>
        <taxon>Bacteria</taxon>
        <taxon>Pseudomonadati</taxon>
        <taxon>Pseudomonadota</taxon>
        <taxon>Alphaproteobacteria</taxon>
        <taxon>Hyphomicrobiales</taxon>
        <taxon>Rhizobiaceae</taxon>
        <taxon>Rhizobium/Agrobacterium group</taxon>
        <taxon>Rhizobium</taxon>
    </lineage>
</organism>
<evidence type="ECO:0000313" key="2">
    <source>
        <dbReference type="Proteomes" id="UP001549047"/>
    </source>
</evidence>
<dbReference type="EMBL" id="JBEPMB010000010">
    <property type="protein sequence ID" value="MET3615906.1"/>
    <property type="molecule type" value="Genomic_DNA"/>
</dbReference>
<gene>
    <name evidence="1" type="ORF">ABID16_004253</name>
</gene>
<keyword evidence="2" id="KW-1185">Reference proteome</keyword>
<reference evidence="1 2" key="1">
    <citation type="submission" date="2024-06" db="EMBL/GenBank/DDBJ databases">
        <title>Genomic Encyclopedia of Type Strains, Phase IV (KMG-IV): sequencing the most valuable type-strain genomes for metagenomic binning, comparative biology and taxonomic classification.</title>
        <authorList>
            <person name="Goeker M."/>
        </authorList>
    </citation>
    <scope>NUCLEOTIDE SEQUENCE [LARGE SCALE GENOMIC DNA]</scope>
    <source>
        <strain evidence="1 2">DSM 29780</strain>
    </source>
</reference>
<sequence length="229" mass="25253">MRKPLRILILILIALRLLVLASCGKDYDWHQKLTVEVETPEGLKTASSVMSARLSDTHGPFVPAEANGVSFQLNGEAVALEVSRGRYLFVLLKSVPALNWLVYPKMESVKAGALLENGDDGGAGRVALKPDQYPLLGTFYDINNPASVKRVDPTNLEATFGPGYRLNGITLVLTKEPVARGKVEKLLGWWTRYADQAGRMISLRYPNKSPRGYDTLSPLDFWSLGNIPK</sequence>
<comment type="caution">
    <text evidence="1">The sequence shown here is derived from an EMBL/GenBank/DDBJ whole genome shotgun (WGS) entry which is preliminary data.</text>
</comment>
<accession>A0ABV2J578</accession>
<evidence type="ECO:0000313" key="1">
    <source>
        <dbReference type="EMBL" id="MET3615906.1"/>
    </source>
</evidence>
<dbReference type="RefSeq" id="WP_354558372.1">
    <property type="nucleotide sequence ID" value="NZ_JBEPMB010000010.1"/>
</dbReference>
<name>A0ABV2J578_9HYPH</name>